<dbReference type="EMBL" id="JANQDX010000003">
    <property type="protein sequence ID" value="KAL0926991.1"/>
    <property type="molecule type" value="Genomic_DNA"/>
</dbReference>
<evidence type="ECO:0000256" key="1">
    <source>
        <dbReference type="SAM" id="MobiDB-lite"/>
    </source>
</evidence>
<evidence type="ECO:0000313" key="2">
    <source>
        <dbReference type="EMBL" id="KAL0926991.1"/>
    </source>
</evidence>
<comment type="caution">
    <text evidence="2">The sequence shown here is derived from an EMBL/GenBank/DDBJ whole genome shotgun (WGS) entry which is preliminary data.</text>
</comment>
<reference evidence="2 3" key="1">
    <citation type="journal article" date="2024" name="Plant Biotechnol. J.">
        <title>Dendrobium thyrsiflorum genome and its molecular insights into genes involved in important horticultural traits.</title>
        <authorList>
            <person name="Chen B."/>
            <person name="Wang J.Y."/>
            <person name="Zheng P.J."/>
            <person name="Li K.L."/>
            <person name="Liang Y.M."/>
            <person name="Chen X.F."/>
            <person name="Zhang C."/>
            <person name="Zhao X."/>
            <person name="He X."/>
            <person name="Zhang G.Q."/>
            <person name="Liu Z.J."/>
            <person name="Xu Q."/>
        </authorList>
    </citation>
    <scope>NUCLEOTIDE SEQUENCE [LARGE SCALE GENOMIC DNA]</scope>
    <source>
        <strain evidence="2">GZMU011</strain>
    </source>
</reference>
<protein>
    <submittedName>
        <fullName evidence="2">Uncharacterized protein</fullName>
    </submittedName>
</protein>
<organism evidence="2 3">
    <name type="scientific">Dendrobium thyrsiflorum</name>
    <name type="common">Pinecone-like raceme dendrobium</name>
    <name type="synonym">Orchid</name>
    <dbReference type="NCBI Taxonomy" id="117978"/>
    <lineage>
        <taxon>Eukaryota</taxon>
        <taxon>Viridiplantae</taxon>
        <taxon>Streptophyta</taxon>
        <taxon>Embryophyta</taxon>
        <taxon>Tracheophyta</taxon>
        <taxon>Spermatophyta</taxon>
        <taxon>Magnoliopsida</taxon>
        <taxon>Liliopsida</taxon>
        <taxon>Asparagales</taxon>
        <taxon>Orchidaceae</taxon>
        <taxon>Epidendroideae</taxon>
        <taxon>Malaxideae</taxon>
        <taxon>Dendrobiinae</taxon>
        <taxon>Dendrobium</taxon>
    </lineage>
</organism>
<name>A0ABD0VXP5_DENTH</name>
<gene>
    <name evidence="2" type="ORF">M5K25_003251</name>
</gene>
<keyword evidence="3" id="KW-1185">Reference proteome</keyword>
<accession>A0ABD0VXP5</accession>
<feature type="region of interest" description="Disordered" evidence="1">
    <location>
        <begin position="28"/>
        <end position="47"/>
    </location>
</feature>
<proteinExistence type="predicted"/>
<sequence>MVPNSGGFSVIGEHTSFGHDCNLVVPFGGKPPGSEGPNHNRLPAVPFGGKTAEKVRSEGLWRLRLGKEVKASGSDREWRGKQRSDGAGVNVGFRERAGCEIGKRKLACVEEERVAGSCVGFGCVRKKRRWKGLSVEEGQRDSAWWSQAELSHVGSEEEARVGDFSSVFVSGTKKSLWLYFLLILTRAGGEASGKSCTRDQTARKFDAVCTGNGQWQRLYWTIWIVLYAYEGYCIHYFELYQQNKMHHQYSEKEQVSFGSHCYLQLLVDDSQFASQSQLLFVSLSEYPLLIKSSMHEYISILCYYHKGLNSISQHNLDDLKLDAMTSEF</sequence>
<evidence type="ECO:0000313" key="3">
    <source>
        <dbReference type="Proteomes" id="UP001552299"/>
    </source>
</evidence>
<dbReference type="Proteomes" id="UP001552299">
    <property type="component" value="Unassembled WGS sequence"/>
</dbReference>
<dbReference type="AlphaFoldDB" id="A0ABD0VXP5"/>